<accession>A0A1F2P5Y8</accession>
<dbReference type="SUPFAM" id="SSF89915">
    <property type="entry name" value="DNA-binding protein Tfx"/>
    <property type="match status" value="1"/>
</dbReference>
<dbReference type="AlphaFoldDB" id="A0A1F2P5Y8"/>
<evidence type="ECO:0000313" key="7">
    <source>
        <dbReference type="EMBL" id="OFV66700.1"/>
    </source>
</evidence>
<feature type="domain" description="DNA binding protein Tfx C-terminal" evidence="5">
    <location>
        <begin position="54"/>
        <end position="133"/>
    </location>
</feature>
<dbReference type="InterPro" id="IPR036657">
    <property type="entry name" value="Tfx_DNA-bd_sf_arc"/>
</dbReference>
<dbReference type="EMBL" id="LYOR01000002">
    <property type="protein sequence ID" value="OFV66700.1"/>
    <property type="molecule type" value="Genomic_DNA"/>
</dbReference>
<reference evidence="7 8" key="1">
    <citation type="submission" date="2016-05" db="EMBL/GenBank/DDBJ databases">
        <title>Microbial consortia oxidize butane by reversing methanogenesis.</title>
        <authorList>
            <person name="Laso-Perez R."/>
            <person name="Richter M."/>
            <person name="Wegener G."/>
            <person name="Musat F."/>
        </authorList>
    </citation>
    <scope>NUCLEOTIDE SEQUENCE [LARGE SCALE GENOMIC DNA]</scope>
    <source>
        <strain evidence="7">BOX1</strain>
    </source>
</reference>
<keyword evidence="1" id="KW-0805">Transcription regulation</keyword>
<keyword evidence="8" id="KW-1185">Reference proteome</keyword>
<gene>
    <name evidence="6" type="ORF">ENI32_05965</name>
    <name evidence="7" type="ORF">SBU_000667</name>
</gene>
<dbReference type="GO" id="GO:0006352">
    <property type="term" value="P:DNA-templated transcription initiation"/>
    <property type="evidence" value="ECO:0007669"/>
    <property type="project" value="InterPro"/>
</dbReference>
<dbReference type="InterPro" id="IPR029291">
    <property type="entry name" value="Tfx_C"/>
</dbReference>
<dbReference type="Proteomes" id="UP000885936">
    <property type="component" value="Unassembled WGS sequence"/>
</dbReference>
<keyword evidence="3" id="KW-0804">Transcription</keyword>
<reference evidence="6" key="2">
    <citation type="journal article" date="2020" name="mSystems">
        <title>Genome- and Community-Level Interaction Insights into Carbon Utilization and Element Cycling Functions of Hydrothermarchaeota in Hydrothermal Sediment.</title>
        <authorList>
            <person name="Zhou Z."/>
            <person name="Liu Y."/>
            <person name="Xu W."/>
            <person name="Pan J."/>
            <person name="Luo Z.H."/>
            <person name="Li M."/>
        </authorList>
    </citation>
    <scope>NUCLEOTIDE SEQUENCE [LARGE SCALE GENOMIC DNA]</scope>
    <source>
        <strain evidence="6">HyVt-386</strain>
    </source>
</reference>
<evidence type="ECO:0000256" key="1">
    <source>
        <dbReference type="ARBA" id="ARBA00023015"/>
    </source>
</evidence>
<organism evidence="7 8">
    <name type="scientific">Candidatus Syntropharchaeum butanivorans</name>
    <dbReference type="NCBI Taxonomy" id="1839936"/>
    <lineage>
        <taxon>Archaea</taxon>
        <taxon>Methanobacteriati</taxon>
        <taxon>Methanobacteriota</taxon>
        <taxon>Stenosarchaea group</taxon>
        <taxon>Methanomicrobia</taxon>
        <taxon>Methanosarcinales</taxon>
        <taxon>ANME-2 cluster</taxon>
        <taxon>Candidatus Syntropharchaeum</taxon>
    </lineage>
</organism>
<dbReference type="NCBIfam" id="NF003055">
    <property type="entry name" value="PRK03975.1-2"/>
    <property type="match status" value="1"/>
</dbReference>
<dbReference type="Proteomes" id="UP000185779">
    <property type="component" value="Unassembled WGS sequence"/>
</dbReference>
<dbReference type="Pfam" id="PF14601">
    <property type="entry name" value="TFX_C"/>
    <property type="match status" value="1"/>
</dbReference>
<evidence type="ECO:0000313" key="8">
    <source>
        <dbReference type="Proteomes" id="UP000185779"/>
    </source>
</evidence>
<proteinExistence type="predicted"/>
<feature type="domain" description="RNA polymerase sigma-70 region 4" evidence="4">
    <location>
        <begin position="7"/>
        <end position="50"/>
    </location>
</feature>
<dbReference type="InterPro" id="IPR007630">
    <property type="entry name" value="RNA_pol_sigma70_r4"/>
</dbReference>
<evidence type="ECO:0000256" key="3">
    <source>
        <dbReference type="ARBA" id="ARBA00023163"/>
    </source>
</evidence>
<sequence length="135" mass="15768">MQKRSFLTKQQIEVLRLRELGLTQREIANRLGTTRENVSIIEKRGRENIRRCIETLKEWERIKAPISLKIQKGTDVLEIPGLIFREGDKNGIKIRSNLLGIIARLVDEKGEIIRNRHLIRDLEVMIMKNGEIKLC</sequence>
<dbReference type="InterPro" id="IPR004645">
    <property type="entry name" value="Tfx_DNA-bd_arc"/>
</dbReference>
<evidence type="ECO:0000313" key="6">
    <source>
        <dbReference type="EMBL" id="HEC57408.1"/>
    </source>
</evidence>
<keyword evidence="2 6" id="KW-0238">DNA-binding</keyword>
<dbReference type="EMBL" id="DRIE01000101">
    <property type="protein sequence ID" value="HEC57408.1"/>
    <property type="molecule type" value="Genomic_DNA"/>
</dbReference>
<protein>
    <submittedName>
        <fullName evidence="7">RNA polymerase sigma70</fullName>
    </submittedName>
    <submittedName>
        <fullName evidence="6">Tfx family DNA-binding protein</fullName>
    </submittedName>
</protein>
<dbReference type="GO" id="GO:0003700">
    <property type="term" value="F:DNA-binding transcription factor activity"/>
    <property type="evidence" value="ECO:0007669"/>
    <property type="project" value="InterPro"/>
</dbReference>
<name>A0A1F2P5Y8_9EURY</name>
<evidence type="ECO:0000259" key="5">
    <source>
        <dbReference type="Pfam" id="PF14601"/>
    </source>
</evidence>
<evidence type="ECO:0000256" key="2">
    <source>
        <dbReference type="ARBA" id="ARBA00023125"/>
    </source>
</evidence>
<dbReference type="Pfam" id="PF04545">
    <property type="entry name" value="Sigma70_r4"/>
    <property type="match status" value="1"/>
</dbReference>
<dbReference type="PIRSF" id="PIRSF004932">
    <property type="entry name" value="DNA_bind_Tfx"/>
    <property type="match status" value="1"/>
</dbReference>
<dbReference type="NCBIfam" id="TIGR00721">
    <property type="entry name" value="tfx"/>
    <property type="match status" value="1"/>
</dbReference>
<comment type="caution">
    <text evidence="7">The sequence shown here is derived from an EMBL/GenBank/DDBJ whole genome shotgun (WGS) entry which is preliminary data.</text>
</comment>
<dbReference type="GO" id="GO:0003677">
    <property type="term" value="F:DNA binding"/>
    <property type="evidence" value="ECO:0007669"/>
    <property type="project" value="UniProtKB-KW"/>
</dbReference>
<dbReference type="NCBIfam" id="NF003056">
    <property type="entry name" value="PRK03975.1-4"/>
    <property type="match status" value="1"/>
</dbReference>
<dbReference type="InterPro" id="IPR018384">
    <property type="entry name" value="Tfx_DNA-bd_euryarc"/>
</dbReference>
<dbReference type="STRING" id="1839936.SBU_000667"/>
<dbReference type="Gene3D" id="3.30.1190.10">
    <property type="entry name" value="DNA-binding protein Tfx superfamily, archaea"/>
    <property type="match status" value="1"/>
</dbReference>
<evidence type="ECO:0000259" key="4">
    <source>
        <dbReference type="Pfam" id="PF04545"/>
    </source>
</evidence>